<gene>
    <name evidence="1" type="ORF">OG913_07640</name>
</gene>
<name>A0ABZ1T284_9ACTN</name>
<reference evidence="1" key="1">
    <citation type="submission" date="2022-10" db="EMBL/GenBank/DDBJ databases">
        <title>The complete genomes of actinobacterial strains from the NBC collection.</title>
        <authorList>
            <person name="Joergensen T.S."/>
            <person name="Alvarez Arevalo M."/>
            <person name="Sterndorff E.B."/>
            <person name="Faurdal D."/>
            <person name="Vuksanovic O."/>
            <person name="Mourched A.-S."/>
            <person name="Charusanti P."/>
            <person name="Shaw S."/>
            <person name="Blin K."/>
            <person name="Weber T."/>
        </authorList>
    </citation>
    <scope>NUCLEOTIDE SEQUENCE</scope>
    <source>
        <strain evidence="1">NBC_00254</strain>
    </source>
</reference>
<proteinExistence type="predicted"/>
<organism evidence="1 2">
    <name type="scientific">Microbispora hainanensis</name>
    <dbReference type="NCBI Taxonomy" id="568844"/>
    <lineage>
        <taxon>Bacteria</taxon>
        <taxon>Bacillati</taxon>
        <taxon>Actinomycetota</taxon>
        <taxon>Actinomycetes</taxon>
        <taxon>Streptosporangiales</taxon>
        <taxon>Streptosporangiaceae</taxon>
        <taxon>Microbispora</taxon>
    </lineage>
</organism>
<protein>
    <recommendedName>
        <fullName evidence="3">MFS transporter</fullName>
    </recommendedName>
</protein>
<evidence type="ECO:0000313" key="1">
    <source>
        <dbReference type="EMBL" id="WUP79409.1"/>
    </source>
</evidence>
<dbReference type="RefSeq" id="WP_222709699.1">
    <property type="nucleotide sequence ID" value="NZ_CP108085.1"/>
</dbReference>
<keyword evidence="2" id="KW-1185">Reference proteome</keyword>
<evidence type="ECO:0000313" key="2">
    <source>
        <dbReference type="Proteomes" id="UP001432011"/>
    </source>
</evidence>
<evidence type="ECO:0008006" key="3">
    <source>
        <dbReference type="Google" id="ProtNLM"/>
    </source>
</evidence>
<dbReference type="EMBL" id="CP108085">
    <property type="protein sequence ID" value="WUP79409.1"/>
    <property type="molecule type" value="Genomic_DNA"/>
</dbReference>
<accession>A0ABZ1T284</accession>
<dbReference type="Proteomes" id="UP001432011">
    <property type="component" value="Chromosome"/>
</dbReference>
<sequence>MSRPTLTTEVSSWLMNAPNAITSASRQTGQVMGAPAALAVGGAAITPPPVAGRLAARCPRR</sequence>